<dbReference type="InterPro" id="IPR000524">
    <property type="entry name" value="Tscrpt_reg_HTH_GntR"/>
</dbReference>
<dbReference type="Proteomes" id="UP000057737">
    <property type="component" value="Unassembled WGS sequence"/>
</dbReference>
<dbReference type="GO" id="GO:0003677">
    <property type="term" value="F:DNA binding"/>
    <property type="evidence" value="ECO:0007669"/>
    <property type="project" value="UniProtKB-KW"/>
</dbReference>
<comment type="caution">
    <text evidence="5">The sequence shown here is derived from an EMBL/GenBank/DDBJ whole genome shotgun (WGS) entry which is preliminary data.</text>
</comment>
<dbReference type="Gene3D" id="1.10.10.10">
    <property type="entry name" value="Winged helix-like DNA-binding domain superfamily/Winged helix DNA-binding domain"/>
    <property type="match status" value="1"/>
</dbReference>
<keyword evidence="2" id="KW-0238">DNA-binding</keyword>
<dbReference type="Pfam" id="PF00392">
    <property type="entry name" value="GntR"/>
    <property type="match status" value="1"/>
</dbReference>
<evidence type="ECO:0000256" key="2">
    <source>
        <dbReference type="ARBA" id="ARBA00023125"/>
    </source>
</evidence>
<evidence type="ECO:0000256" key="3">
    <source>
        <dbReference type="ARBA" id="ARBA00023163"/>
    </source>
</evidence>
<dbReference type="AlphaFoldDB" id="A0A109JGJ5"/>
<name>A0A109JGJ5_9BRAD</name>
<dbReference type="EMBL" id="LNCU01000107">
    <property type="protein sequence ID" value="KWV48521.1"/>
    <property type="molecule type" value="Genomic_DNA"/>
</dbReference>
<dbReference type="InterPro" id="IPR011711">
    <property type="entry name" value="GntR_C"/>
</dbReference>
<keyword evidence="1" id="KW-0805">Transcription regulation</keyword>
<dbReference type="PANTHER" id="PTHR43537">
    <property type="entry name" value="TRANSCRIPTIONAL REGULATOR, GNTR FAMILY"/>
    <property type="match status" value="1"/>
</dbReference>
<dbReference type="Gene3D" id="1.20.120.530">
    <property type="entry name" value="GntR ligand-binding domain-like"/>
    <property type="match status" value="1"/>
</dbReference>
<keyword evidence="3" id="KW-0804">Transcription</keyword>
<feature type="domain" description="HTH gntR-type" evidence="4">
    <location>
        <begin position="25"/>
        <end position="92"/>
    </location>
</feature>
<organism evidence="5 6">
    <name type="scientific">Bradyrhizobium macuxiense</name>
    <dbReference type="NCBI Taxonomy" id="1755647"/>
    <lineage>
        <taxon>Bacteria</taxon>
        <taxon>Pseudomonadati</taxon>
        <taxon>Pseudomonadota</taxon>
        <taxon>Alphaproteobacteria</taxon>
        <taxon>Hyphomicrobiales</taxon>
        <taxon>Nitrobacteraceae</taxon>
        <taxon>Bradyrhizobium</taxon>
    </lineage>
</organism>
<dbReference type="SUPFAM" id="SSF48008">
    <property type="entry name" value="GntR ligand-binding domain-like"/>
    <property type="match status" value="1"/>
</dbReference>
<protein>
    <recommendedName>
        <fullName evidence="4">HTH gntR-type domain-containing protein</fullName>
    </recommendedName>
</protein>
<evidence type="ECO:0000313" key="5">
    <source>
        <dbReference type="EMBL" id="KWV48521.1"/>
    </source>
</evidence>
<dbReference type="SMART" id="SM00345">
    <property type="entry name" value="HTH_GNTR"/>
    <property type="match status" value="1"/>
</dbReference>
<accession>A0A109JGJ5</accession>
<evidence type="ECO:0000256" key="1">
    <source>
        <dbReference type="ARBA" id="ARBA00023015"/>
    </source>
</evidence>
<dbReference type="GO" id="GO:0003700">
    <property type="term" value="F:DNA-binding transcription factor activity"/>
    <property type="evidence" value="ECO:0007669"/>
    <property type="project" value="InterPro"/>
</dbReference>
<dbReference type="InterPro" id="IPR036390">
    <property type="entry name" value="WH_DNA-bd_sf"/>
</dbReference>
<dbReference type="SMART" id="SM00895">
    <property type="entry name" value="FCD"/>
    <property type="match status" value="1"/>
</dbReference>
<dbReference type="OrthoDB" id="8680240at2"/>
<dbReference type="PANTHER" id="PTHR43537:SF20">
    <property type="entry name" value="HTH-TYPE TRANSCRIPTIONAL REPRESSOR GLAR"/>
    <property type="match status" value="1"/>
</dbReference>
<evidence type="ECO:0000313" key="6">
    <source>
        <dbReference type="Proteomes" id="UP000057737"/>
    </source>
</evidence>
<dbReference type="PROSITE" id="PS50949">
    <property type="entry name" value="HTH_GNTR"/>
    <property type="match status" value="1"/>
</dbReference>
<evidence type="ECO:0000259" key="4">
    <source>
        <dbReference type="PROSITE" id="PS50949"/>
    </source>
</evidence>
<keyword evidence="6" id="KW-1185">Reference proteome</keyword>
<sequence>MDGLDEIIYIWPMNRNSRTHKDTSRTLAGDIHEKLRSQILSGQLRAGQPLRLMALCDEFSVSLTIVREALTRLATERLVRARPQQGFTVAALTVEEMNDVTFVRCELEGLALRRSIELGGLDWEARLLAAHHKLANTSVRDDRKPTRPSDAFVAAHAEFHATLIEACESPALIEICRTLYDASEPYRRMCYLLTDNRRAKKVSAHRALMEAALARDADSAVKLLKVHYEHTTRNLINNNLLEKTTAA</sequence>
<dbReference type="Pfam" id="PF07729">
    <property type="entry name" value="FCD"/>
    <property type="match status" value="1"/>
</dbReference>
<dbReference type="InterPro" id="IPR036388">
    <property type="entry name" value="WH-like_DNA-bd_sf"/>
</dbReference>
<dbReference type="SUPFAM" id="SSF46785">
    <property type="entry name" value="Winged helix' DNA-binding domain"/>
    <property type="match status" value="1"/>
</dbReference>
<gene>
    <name evidence="5" type="ORF">AS156_18830</name>
</gene>
<proteinExistence type="predicted"/>
<dbReference type="InterPro" id="IPR008920">
    <property type="entry name" value="TF_FadR/GntR_C"/>
</dbReference>
<reference evidence="5 6" key="1">
    <citation type="submission" date="2015-11" db="EMBL/GenBank/DDBJ databases">
        <title>Draft Genome Sequence of the Strain BR 10303 (Bradyrhizobium sp.) isolated from nodules of Centrolobium paraense.</title>
        <authorList>
            <person name="Zelli J.E."/>
            <person name="Simoes-Araujo J.L."/>
            <person name="Barauna A.C."/>
            <person name="Silva K."/>
        </authorList>
    </citation>
    <scope>NUCLEOTIDE SEQUENCE [LARGE SCALE GENOMIC DNA]</scope>
    <source>
        <strain evidence="5 6">BR 10303</strain>
    </source>
</reference>